<dbReference type="InterPro" id="IPR039315">
    <property type="entry name" value="CheW"/>
</dbReference>
<feature type="domain" description="CheW-like" evidence="4">
    <location>
        <begin position="6"/>
        <end position="127"/>
    </location>
</feature>
<dbReference type="EMBL" id="CP154858">
    <property type="protein sequence ID" value="XDT71237.1"/>
    <property type="molecule type" value="Genomic_DNA"/>
</dbReference>
<dbReference type="Gene3D" id="2.40.50.180">
    <property type="entry name" value="CheA-289, Domain 4"/>
    <property type="match status" value="1"/>
</dbReference>
<evidence type="ECO:0000256" key="1">
    <source>
        <dbReference type="ARBA" id="ARBA00004496"/>
    </source>
</evidence>
<reference evidence="5" key="1">
    <citation type="submission" date="2024-05" db="EMBL/GenBank/DDBJ databases">
        <title>Genome sequencing of novel strain.</title>
        <authorList>
            <person name="Ganbat D."/>
            <person name="Ganbat S."/>
            <person name="Lee S.-J."/>
        </authorList>
    </citation>
    <scope>NUCLEOTIDE SEQUENCE</scope>
    <source>
        <strain evidence="5">SMD15-11</strain>
    </source>
</reference>
<dbReference type="PROSITE" id="PS50851">
    <property type="entry name" value="CHEW"/>
    <property type="match status" value="1"/>
</dbReference>
<name>A0AB39UTD3_9GAMM</name>
<dbReference type="PANTHER" id="PTHR22617:SF45">
    <property type="entry name" value="CHEMOTAXIS PROTEIN CHEW"/>
    <property type="match status" value="1"/>
</dbReference>
<organism evidence="5">
    <name type="scientific">Thermohahella caldifontis</name>
    <dbReference type="NCBI Taxonomy" id="3142973"/>
    <lineage>
        <taxon>Bacteria</taxon>
        <taxon>Pseudomonadati</taxon>
        <taxon>Pseudomonadota</taxon>
        <taxon>Gammaproteobacteria</taxon>
        <taxon>Oceanospirillales</taxon>
        <taxon>Hahellaceae</taxon>
        <taxon>Thermohahella</taxon>
    </lineage>
</organism>
<gene>
    <name evidence="5" type="ORF">AAIA72_10510</name>
</gene>
<keyword evidence="3" id="KW-0963">Cytoplasm</keyword>
<dbReference type="GO" id="GO:0005829">
    <property type="term" value="C:cytosol"/>
    <property type="evidence" value="ECO:0007669"/>
    <property type="project" value="TreeGrafter"/>
</dbReference>
<dbReference type="SMART" id="SM00260">
    <property type="entry name" value="CheW"/>
    <property type="match status" value="1"/>
</dbReference>
<dbReference type="GO" id="GO:0007165">
    <property type="term" value="P:signal transduction"/>
    <property type="evidence" value="ECO:0007669"/>
    <property type="project" value="InterPro"/>
</dbReference>
<comment type="subcellular location">
    <subcellularLocation>
        <location evidence="1">Cytoplasm</location>
    </subcellularLocation>
</comment>
<dbReference type="GO" id="GO:0006935">
    <property type="term" value="P:chemotaxis"/>
    <property type="evidence" value="ECO:0007669"/>
    <property type="project" value="InterPro"/>
</dbReference>
<evidence type="ECO:0000313" key="5">
    <source>
        <dbReference type="EMBL" id="XDT71237.1"/>
    </source>
</evidence>
<sequence length="127" mass="14153">MSDTATREYLTFSLGDEVYAIDILRVREIRSWETVTRVPFADPWECGLVNVRGAIVPVTDLRRRLSLNTRPFDKHTVVILVGRRENDRDKTCGLVVDQLNDVISAAATRIQDAPGSVPGLTCVLSPD</sequence>
<dbReference type="SUPFAM" id="SSF50341">
    <property type="entry name" value="CheW-like"/>
    <property type="match status" value="1"/>
</dbReference>
<evidence type="ECO:0000259" key="4">
    <source>
        <dbReference type="PROSITE" id="PS50851"/>
    </source>
</evidence>
<dbReference type="AlphaFoldDB" id="A0AB39UTD3"/>
<dbReference type="Pfam" id="PF01584">
    <property type="entry name" value="CheW"/>
    <property type="match status" value="1"/>
</dbReference>
<evidence type="ECO:0000256" key="3">
    <source>
        <dbReference type="ARBA" id="ARBA00022490"/>
    </source>
</evidence>
<dbReference type="PANTHER" id="PTHR22617">
    <property type="entry name" value="CHEMOTAXIS SENSOR HISTIDINE KINASE-RELATED"/>
    <property type="match status" value="1"/>
</dbReference>
<protein>
    <recommendedName>
        <fullName evidence="2">Chemotaxis protein CheW</fullName>
    </recommendedName>
</protein>
<proteinExistence type="predicted"/>
<dbReference type="KEGG" id="tcd:AAIA72_10510"/>
<dbReference type="InterPro" id="IPR036061">
    <property type="entry name" value="CheW-like_dom_sf"/>
</dbReference>
<accession>A0AB39UTD3</accession>
<evidence type="ECO:0000256" key="2">
    <source>
        <dbReference type="ARBA" id="ARBA00021483"/>
    </source>
</evidence>
<dbReference type="RefSeq" id="WP_369600275.1">
    <property type="nucleotide sequence ID" value="NZ_CP154858.1"/>
</dbReference>
<dbReference type="InterPro" id="IPR002545">
    <property type="entry name" value="CheW-lke_dom"/>
</dbReference>